<protein>
    <submittedName>
        <fullName evidence="1">Uncharacterized protein</fullName>
    </submittedName>
</protein>
<comment type="caution">
    <text evidence="1">The sequence shown here is derived from an EMBL/GenBank/DDBJ whole genome shotgun (WGS) entry which is preliminary data.</text>
</comment>
<dbReference type="EMBL" id="VXIV02003015">
    <property type="protein sequence ID" value="KAF6021531.1"/>
    <property type="molecule type" value="Genomic_DNA"/>
</dbReference>
<proteinExistence type="predicted"/>
<keyword evidence="2" id="KW-1185">Reference proteome</keyword>
<dbReference type="AlphaFoldDB" id="A0A7J7J7J7"/>
<dbReference type="Proteomes" id="UP000593567">
    <property type="component" value="Unassembled WGS sequence"/>
</dbReference>
<accession>A0A7J7J7J7</accession>
<reference evidence="1" key="1">
    <citation type="submission" date="2020-06" db="EMBL/GenBank/DDBJ databases">
        <title>Draft genome of Bugula neritina, a colonial animal packing powerful symbionts and potential medicines.</title>
        <authorList>
            <person name="Rayko M."/>
        </authorList>
    </citation>
    <scope>NUCLEOTIDE SEQUENCE [LARGE SCALE GENOMIC DNA]</scope>
    <source>
        <strain evidence="1">Kwan_BN1</strain>
    </source>
</reference>
<gene>
    <name evidence="1" type="ORF">EB796_020165</name>
</gene>
<evidence type="ECO:0000313" key="2">
    <source>
        <dbReference type="Proteomes" id="UP000593567"/>
    </source>
</evidence>
<evidence type="ECO:0000313" key="1">
    <source>
        <dbReference type="EMBL" id="KAF6021531.1"/>
    </source>
</evidence>
<organism evidence="1 2">
    <name type="scientific">Bugula neritina</name>
    <name type="common">Brown bryozoan</name>
    <name type="synonym">Sertularia neritina</name>
    <dbReference type="NCBI Taxonomy" id="10212"/>
    <lineage>
        <taxon>Eukaryota</taxon>
        <taxon>Metazoa</taxon>
        <taxon>Spiralia</taxon>
        <taxon>Lophotrochozoa</taxon>
        <taxon>Bryozoa</taxon>
        <taxon>Gymnolaemata</taxon>
        <taxon>Cheilostomatida</taxon>
        <taxon>Flustrina</taxon>
        <taxon>Buguloidea</taxon>
        <taxon>Bugulidae</taxon>
        <taxon>Bugula</taxon>
    </lineage>
</organism>
<name>A0A7J7J7J7_BUGNE</name>
<sequence length="74" mass="7915">MICYGKLAETVTTITAIGESSVKVNAVKDVVQYTGHVSTLAAPADVLVEVKRVRLAEVVTISQEEHAQSVPSLY</sequence>